<sequence length="80" mass="8339">PPISDRLGGLGWFAEAAGCEPGLAVDSDTGRVDTRAAAARTHAREKPDENPSARVHRHSDKGQQAGSIAAKPEQSHQTAA</sequence>
<accession>A0A453J2F7</accession>
<evidence type="ECO:0000313" key="2">
    <source>
        <dbReference type="EnsemblPlants" id="AET4Gv20774400.1"/>
    </source>
</evidence>
<keyword evidence="3" id="KW-1185">Reference proteome</keyword>
<dbReference type="Proteomes" id="UP000015105">
    <property type="component" value="Chromosome 4D"/>
</dbReference>
<reference evidence="3" key="1">
    <citation type="journal article" date="2014" name="Science">
        <title>Ancient hybridizations among the ancestral genomes of bread wheat.</title>
        <authorList>
            <consortium name="International Wheat Genome Sequencing Consortium,"/>
            <person name="Marcussen T."/>
            <person name="Sandve S.R."/>
            <person name="Heier L."/>
            <person name="Spannagl M."/>
            <person name="Pfeifer M."/>
            <person name="Jakobsen K.S."/>
            <person name="Wulff B.B."/>
            <person name="Steuernagel B."/>
            <person name="Mayer K.F."/>
            <person name="Olsen O.A."/>
        </authorList>
    </citation>
    <scope>NUCLEOTIDE SEQUENCE [LARGE SCALE GENOMIC DNA]</scope>
    <source>
        <strain evidence="3">cv. AL8/78</strain>
    </source>
</reference>
<dbReference type="EnsemblPlants" id="AET4Gv20774400.1">
    <property type="protein sequence ID" value="AET4Gv20774400.1"/>
    <property type="gene ID" value="AET4Gv20774400"/>
</dbReference>
<reference evidence="2" key="5">
    <citation type="journal article" date="2021" name="G3 (Bethesda)">
        <title>Aegilops tauschii genome assembly Aet v5.0 features greater sequence contiguity and improved annotation.</title>
        <authorList>
            <person name="Wang L."/>
            <person name="Zhu T."/>
            <person name="Rodriguez J.C."/>
            <person name="Deal K.R."/>
            <person name="Dubcovsky J."/>
            <person name="McGuire P.E."/>
            <person name="Lux T."/>
            <person name="Spannagl M."/>
            <person name="Mayer K.F.X."/>
            <person name="Baldrich P."/>
            <person name="Meyers B.C."/>
            <person name="Huo N."/>
            <person name="Gu Y.Q."/>
            <person name="Zhou H."/>
            <person name="Devos K.M."/>
            <person name="Bennetzen J.L."/>
            <person name="Unver T."/>
            <person name="Budak H."/>
            <person name="Gulick P.J."/>
            <person name="Galiba G."/>
            <person name="Kalapos B."/>
            <person name="Nelson D.R."/>
            <person name="Li P."/>
            <person name="You F.M."/>
            <person name="Luo M.C."/>
            <person name="Dvorak J."/>
        </authorList>
    </citation>
    <scope>NUCLEOTIDE SEQUENCE [LARGE SCALE GENOMIC DNA]</scope>
    <source>
        <strain evidence="2">cv. AL8/78</strain>
    </source>
</reference>
<proteinExistence type="predicted"/>
<protein>
    <submittedName>
        <fullName evidence="2">Uncharacterized protein</fullName>
    </submittedName>
</protein>
<reference evidence="2" key="4">
    <citation type="submission" date="2019-03" db="UniProtKB">
        <authorList>
            <consortium name="EnsemblPlants"/>
        </authorList>
    </citation>
    <scope>IDENTIFICATION</scope>
</reference>
<dbReference type="AlphaFoldDB" id="A0A453J2F7"/>
<evidence type="ECO:0000313" key="3">
    <source>
        <dbReference type="Proteomes" id="UP000015105"/>
    </source>
</evidence>
<name>A0A453J2F7_AEGTS</name>
<organism evidence="2 3">
    <name type="scientific">Aegilops tauschii subsp. strangulata</name>
    <name type="common">Goatgrass</name>
    <dbReference type="NCBI Taxonomy" id="200361"/>
    <lineage>
        <taxon>Eukaryota</taxon>
        <taxon>Viridiplantae</taxon>
        <taxon>Streptophyta</taxon>
        <taxon>Embryophyta</taxon>
        <taxon>Tracheophyta</taxon>
        <taxon>Spermatophyta</taxon>
        <taxon>Magnoliopsida</taxon>
        <taxon>Liliopsida</taxon>
        <taxon>Poales</taxon>
        <taxon>Poaceae</taxon>
        <taxon>BOP clade</taxon>
        <taxon>Pooideae</taxon>
        <taxon>Triticodae</taxon>
        <taxon>Triticeae</taxon>
        <taxon>Triticinae</taxon>
        <taxon>Aegilops</taxon>
    </lineage>
</organism>
<evidence type="ECO:0000256" key="1">
    <source>
        <dbReference type="SAM" id="MobiDB-lite"/>
    </source>
</evidence>
<dbReference type="Gramene" id="AET4Gv20774400.1">
    <property type="protein sequence ID" value="AET4Gv20774400.1"/>
    <property type="gene ID" value="AET4Gv20774400"/>
</dbReference>
<reference evidence="2" key="3">
    <citation type="journal article" date="2017" name="Nature">
        <title>Genome sequence of the progenitor of the wheat D genome Aegilops tauschii.</title>
        <authorList>
            <person name="Luo M.C."/>
            <person name="Gu Y.Q."/>
            <person name="Puiu D."/>
            <person name="Wang H."/>
            <person name="Twardziok S.O."/>
            <person name="Deal K.R."/>
            <person name="Huo N."/>
            <person name="Zhu T."/>
            <person name="Wang L."/>
            <person name="Wang Y."/>
            <person name="McGuire P.E."/>
            <person name="Liu S."/>
            <person name="Long H."/>
            <person name="Ramasamy R.K."/>
            <person name="Rodriguez J.C."/>
            <person name="Van S.L."/>
            <person name="Yuan L."/>
            <person name="Wang Z."/>
            <person name="Xia Z."/>
            <person name="Xiao L."/>
            <person name="Anderson O.D."/>
            <person name="Ouyang S."/>
            <person name="Liang Y."/>
            <person name="Zimin A.V."/>
            <person name="Pertea G."/>
            <person name="Qi P."/>
            <person name="Bennetzen J.L."/>
            <person name="Dai X."/>
            <person name="Dawson M.W."/>
            <person name="Muller H.G."/>
            <person name="Kugler K."/>
            <person name="Rivarola-Duarte L."/>
            <person name="Spannagl M."/>
            <person name="Mayer K.F.X."/>
            <person name="Lu F.H."/>
            <person name="Bevan M.W."/>
            <person name="Leroy P."/>
            <person name="Li P."/>
            <person name="You F.M."/>
            <person name="Sun Q."/>
            <person name="Liu Z."/>
            <person name="Lyons E."/>
            <person name="Wicker T."/>
            <person name="Salzberg S.L."/>
            <person name="Devos K.M."/>
            <person name="Dvorak J."/>
        </authorList>
    </citation>
    <scope>NUCLEOTIDE SEQUENCE [LARGE SCALE GENOMIC DNA]</scope>
    <source>
        <strain evidence="2">cv. AL8/78</strain>
    </source>
</reference>
<feature type="region of interest" description="Disordered" evidence="1">
    <location>
        <begin position="21"/>
        <end position="80"/>
    </location>
</feature>
<feature type="compositionally biased region" description="Basic and acidic residues" evidence="1">
    <location>
        <begin position="42"/>
        <end position="51"/>
    </location>
</feature>
<reference evidence="3" key="2">
    <citation type="journal article" date="2017" name="Nat. Plants">
        <title>The Aegilops tauschii genome reveals multiple impacts of transposons.</title>
        <authorList>
            <person name="Zhao G."/>
            <person name="Zou C."/>
            <person name="Li K."/>
            <person name="Wang K."/>
            <person name="Li T."/>
            <person name="Gao L."/>
            <person name="Zhang X."/>
            <person name="Wang H."/>
            <person name="Yang Z."/>
            <person name="Liu X."/>
            <person name="Jiang W."/>
            <person name="Mao L."/>
            <person name="Kong X."/>
            <person name="Jiao Y."/>
            <person name="Jia J."/>
        </authorList>
    </citation>
    <scope>NUCLEOTIDE SEQUENCE [LARGE SCALE GENOMIC DNA]</scope>
    <source>
        <strain evidence="3">cv. AL8/78</strain>
    </source>
</reference>